<evidence type="ECO:0000313" key="4">
    <source>
        <dbReference type="Proteomes" id="UP000245263"/>
    </source>
</evidence>
<keyword evidence="2" id="KW-1133">Transmembrane helix</keyword>
<gene>
    <name evidence="3" type="ORF">LPTSP3_g25380</name>
</gene>
<keyword evidence="1" id="KW-0175">Coiled coil</keyword>
<keyword evidence="2" id="KW-0472">Membrane</keyword>
<reference evidence="3 4" key="1">
    <citation type="submission" date="2021-08" db="EMBL/GenBank/DDBJ databases">
        <title>Complete genome sequence of Leptospira kobayashii strain E30.</title>
        <authorList>
            <person name="Nakao R."/>
            <person name="Nakamura S."/>
            <person name="Masuzawa T."/>
            <person name="Koizumi N."/>
        </authorList>
    </citation>
    <scope>NUCLEOTIDE SEQUENCE [LARGE SCALE GENOMIC DNA]</scope>
    <source>
        <strain evidence="3 4">E30</strain>
    </source>
</reference>
<dbReference type="Proteomes" id="UP000245263">
    <property type="component" value="Chromosome 1"/>
</dbReference>
<name>A0ABM7USZ7_9LEPT</name>
<dbReference type="InterPro" id="IPR030885">
    <property type="entry name" value="Lepto_longest"/>
</dbReference>
<accession>A0ABM7USZ7</accession>
<protein>
    <recommendedName>
        <fullName evidence="5">TIGR04388 family protein</fullName>
    </recommendedName>
</protein>
<dbReference type="NCBIfam" id="TIGR04388">
    <property type="entry name" value="Lepto_longest"/>
    <property type="match status" value="1"/>
</dbReference>
<keyword evidence="2" id="KW-0812">Transmembrane</keyword>
<feature type="coiled-coil region" evidence="1">
    <location>
        <begin position="568"/>
        <end position="595"/>
    </location>
</feature>
<evidence type="ECO:0008006" key="5">
    <source>
        <dbReference type="Google" id="ProtNLM"/>
    </source>
</evidence>
<feature type="transmembrane region" description="Helical" evidence="2">
    <location>
        <begin position="21"/>
        <end position="42"/>
    </location>
</feature>
<evidence type="ECO:0000256" key="2">
    <source>
        <dbReference type="SAM" id="Phobius"/>
    </source>
</evidence>
<proteinExistence type="predicted"/>
<keyword evidence="4" id="KW-1185">Reference proteome</keyword>
<organism evidence="3 4">
    <name type="scientific">Leptospira kobayashii</name>
    <dbReference type="NCBI Taxonomy" id="1917830"/>
    <lineage>
        <taxon>Bacteria</taxon>
        <taxon>Pseudomonadati</taxon>
        <taxon>Spirochaetota</taxon>
        <taxon>Spirochaetia</taxon>
        <taxon>Leptospirales</taxon>
        <taxon>Leptospiraceae</taxon>
        <taxon>Leptospira</taxon>
    </lineage>
</organism>
<dbReference type="EMBL" id="AP025028">
    <property type="protein sequence ID" value="BDA79608.1"/>
    <property type="molecule type" value="Genomic_DNA"/>
</dbReference>
<evidence type="ECO:0000313" key="3">
    <source>
        <dbReference type="EMBL" id="BDA79608.1"/>
    </source>
</evidence>
<evidence type="ECO:0000256" key="1">
    <source>
        <dbReference type="SAM" id="Coils"/>
    </source>
</evidence>
<sequence length="1994" mass="212996">MDHADGSKISKFHREYSPITKMQAGLCLFSFVFSLFFTGTIISQEVIPQLQLEEYNANLMNQVYGQSYFLGNTATWTDQVNYYKGVLRAYWEAAADNAIYDYVSNITTNDSFNSVDAYKDYVQRELDSQKIAAMNEWENEANLHMLENRNEFVARLNSNRVDQSYLSRLGMQATFSGPQDPNFQASQLQQQIVSAANSWNANFNQTYQSGLNDFAGSLETIQNKYDSFIQSMNDSEATFSDNLSAIDSYKSIVKDAIRGIVGQFQGMLDQPCNQSSSCLYRDANNGQLNAAGQTMNGLVVRLNAVLANASLDTSNVLTTISTEINNFLADQTNSAHLTQVDYSKQITTTQNSIHSTSKYGLGDLSSYVQAVNAGWYSFGNVSGSQQSIWRRDSSGAFSGIVDSQIKEMILAIVNGDTNGIKGMVEAYVGGGRTVSILATNVYTDWAGGINSDGIANLNESNTQMNWNRDHGATWTWGANRYYPPFFFWTDWFQMGQIGYDVAYQMYDPNADAQSAYWSGNFTSLSGQLNQYKNVIAPAIGNWEAQVASYNSFYDQWKVSSDSLKLQAKEDYERSLSDLESKKSAWISKMEEERNAGLNKWEELYSKVSELKNTQDANIISGAIQNTFKSTVTDLHIATGAKSISDNYTSQLDTLSKTEFTFTDIPATKSDSMLAGFGGMGADPFVKVSNRIGFDTALQSGDLITDRMYASVTGSLDANSGYGITNSTGGFASGLVGSIQQAAFNAVGISSGGTTQKFSILNAANEKKVDTSITVDGKELTDVFGKTANGVYQLSQILSMNENNSIAAKLEQSKIVNQMAYTVDWDSKWSAKWDENGNLKLNGTIGNLTASQVNAILKKQANYEYTGQKFEGFCVVGSSHYAACQEEEKRLSKLQSEDFNNTFKSEISLLASQGYEIQNGMIVKSLSREEKIRIGQTEGLTLTDEEKETAGTCYLDPSKCQDLLKKEFDIAYDNNGGVTLSKIISNGRIGGQSAGTYISGTQNEVRHINLSQINPVTAPKGKDLFDAWEDSEWADVDAQANTVMNDFFSKALDRDSKMLTQASASIREVELKNEKNFQAEKKAAEERDAFLKDMIMAYLSGGMAGVQAALKNKVEDKINTELAAAFIRATGGSDQEIQMLSDMVGLVRGRMQANNIKKRANTMSIKDPVRSIGNIATKTYAAMNEIGNVMTFGLSGATNALVTGLAISGAKTVFGSKAVDAKLDRINGAKTTYQEIRANEKALIKSYTTQAVSTASGLPASVVGQMLTDYEGSMAAKKARRAVRSNPIANISSQITGIAGGIIKTAAVAFGAKERDIQKAISQGNQLNHAGTLDSSWSEIQSEAYANQMLGMKASSLSYSSQIPTWKNKEGIIKEVGQRIVVDEIVKATGWDKDITNTVFRQEYGKRLQKKADKKAQKEAARSTVITAIVTVATLGAGGALGAGLQGAMSSIGSAVGASANVAANVGAAVVKAAVQVVDGTRNGAKGALAGLANGVLGVVTAGAFQGNMVADLLREGSDKVGLGIGVTYDKQNGWGGSLGLGNKTNNASISFSERGATSVSLSSGGPLGTQFSINHSTSGTSSIGVNYGGKGPLDGANVSANYDLNGGGVSAGVSYTDPGTRTGFSLNMGKDGLVASAQTNGVKLGSVSENGFQAGEMSWAQENISAAQSAAVSSEKNSSLGNVLRNVPLVGKLLGAGGDIISGTLSSATDVVTLGQAGSFRAGISELGRGLSDVGEILSDLGTGVAELAVVGSSSLRDGFHKVPVIGGMLGAVGDVFAGTVSATANVLTLGKVGSIREGISDIGKGFYNLGDILVRDVAAAGAGLIGTFVTTTMDVANILTLGQLDMYGSPKGEEVTEVKNILNGTDEKHDPRERYATGFPGAIGRAVLDLVIPDYGMFGGAGWGTDFLGFDKSMRINQADVASLEHDRDMNEIHWIRRNWSTNPTKQSVGPIGTAFTLLGTAGFGVIGTAQSLLYEITGKGANEFTAPMKKDE</sequence>